<proteinExistence type="predicted"/>
<name>A0A0A9H3Q6_ARUDO</name>
<protein>
    <submittedName>
        <fullName evidence="1">Transmembrane BAX inhibitor motif-containing protein 4</fullName>
    </submittedName>
</protein>
<dbReference type="AlphaFoldDB" id="A0A0A9H3Q6"/>
<reference evidence="1" key="2">
    <citation type="journal article" date="2015" name="Data Brief">
        <title>Shoot transcriptome of the giant reed, Arundo donax.</title>
        <authorList>
            <person name="Barrero R.A."/>
            <person name="Guerrero F.D."/>
            <person name="Moolhuijzen P."/>
            <person name="Goolsby J.A."/>
            <person name="Tidwell J."/>
            <person name="Bellgard S.E."/>
            <person name="Bellgard M.I."/>
        </authorList>
    </citation>
    <scope>NUCLEOTIDE SEQUENCE</scope>
    <source>
        <tissue evidence="1">Shoot tissue taken approximately 20 cm above the soil surface</tissue>
    </source>
</reference>
<sequence>MAMYTSSTRRLVKRKGNMKVKSQPLLTAQNVKRVGPTTAAAVRIVACRTTVSRVVEAATAMLRL</sequence>
<organism evidence="1">
    <name type="scientific">Arundo donax</name>
    <name type="common">Giant reed</name>
    <name type="synonym">Donax arundinaceus</name>
    <dbReference type="NCBI Taxonomy" id="35708"/>
    <lineage>
        <taxon>Eukaryota</taxon>
        <taxon>Viridiplantae</taxon>
        <taxon>Streptophyta</taxon>
        <taxon>Embryophyta</taxon>
        <taxon>Tracheophyta</taxon>
        <taxon>Spermatophyta</taxon>
        <taxon>Magnoliopsida</taxon>
        <taxon>Liliopsida</taxon>
        <taxon>Poales</taxon>
        <taxon>Poaceae</taxon>
        <taxon>PACMAD clade</taxon>
        <taxon>Arundinoideae</taxon>
        <taxon>Arundineae</taxon>
        <taxon>Arundo</taxon>
    </lineage>
</organism>
<evidence type="ECO:0000313" key="1">
    <source>
        <dbReference type="EMBL" id="JAE30424.1"/>
    </source>
</evidence>
<keyword evidence="1" id="KW-0812">Transmembrane</keyword>
<keyword evidence="1" id="KW-0472">Membrane</keyword>
<dbReference type="EMBL" id="GBRH01167472">
    <property type="protein sequence ID" value="JAE30424.1"/>
    <property type="molecule type" value="Transcribed_RNA"/>
</dbReference>
<accession>A0A0A9H3Q6</accession>
<reference evidence="1" key="1">
    <citation type="submission" date="2014-09" db="EMBL/GenBank/DDBJ databases">
        <authorList>
            <person name="Magalhaes I.L.F."/>
            <person name="Oliveira U."/>
            <person name="Santos F.R."/>
            <person name="Vidigal T.H.D.A."/>
            <person name="Brescovit A.D."/>
            <person name="Santos A.J."/>
        </authorList>
    </citation>
    <scope>NUCLEOTIDE SEQUENCE</scope>
    <source>
        <tissue evidence="1">Shoot tissue taken approximately 20 cm above the soil surface</tissue>
    </source>
</reference>